<feature type="compositionally biased region" description="Basic and acidic residues" evidence="3">
    <location>
        <begin position="416"/>
        <end position="436"/>
    </location>
</feature>
<evidence type="ECO:0000256" key="3">
    <source>
        <dbReference type="SAM" id="MobiDB-lite"/>
    </source>
</evidence>
<accession>A0A4Y9Y768</accession>
<feature type="compositionally biased region" description="Low complexity" evidence="3">
    <location>
        <begin position="477"/>
        <end position="501"/>
    </location>
</feature>
<protein>
    <recommendedName>
        <fullName evidence="5">Xylanolytic transcriptional activator regulatory domain-containing protein</fullName>
    </recommendedName>
</protein>
<feature type="compositionally biased region" description="Basic and acidic residues" evidence="3">
    <location>
        <begin position="528"/>
        <end position="537"/>
    </location>
</feature>
<dbReference type="InterPro" id="IPR007219">
    <property type="entry name" value="XnlR_reg_dom"/>
</dbReference>
<feature type="domain" description="Xylanolytic transcriptional activator regulatory" evidence="5">
    <location>
        <begin position="37"/>
        <end position="112"/>
    </location>
</feature>
<dbReference type="AlphaFoldDB" id="A0A4Y9Y768"/>
<gene>
    <name evidence="6" type="ORF">EVJ58_g6916</name>
</gene>
<proteinExistence type="predicted"/>
<feature type="signal peptide" evidence="4">
    <location>
        <begin position="1"/>
        <end position="17"/>
    </location>
</feature>
<dbReference type="CDD" id="cd12148">
    <property type="entry name" value="fungal_TF_MHR"/>
    <property type="match status" value="1"/>
</dbReference>
<dbReference type="GO" id="GO:0005634">
    <property type="term" value="C:nucleus"/>
    <property type="evidence" value="ECO:0007669"/>
    <property type="project" value="UniProtKB-SubCell"/>
</dbReference>
<dbReference type="GO" id="GO:0008270">
    <property type="term" value="F:zinc ion binding"/>
    <property type="evidence" value="ECO:0007669"/>
    <property type="project" value="InterPro"/>
</dbReference>
<dbReference type="PANTHER" id="PTHR31001:SF81">
    <property type="entry name" value="ZN(II)2CYS6 TRANSCRIPTION FACTOR"/>
    <property type="match status" value="1"/>
</dbReference>
<comment type="caution">
    <text evidence="6">The sequence shown here is derived from an EMBL/GenBank/DDBJ whole genome shotgun (WGS) entry which is preliminary data.</text>
</comment>
<feature type="compositionally biased region" description="Polar residues" evidence="3">
    <location>
        <begin position="403"/>
        <end position="412"/>
    </location>
</feature>
<dbReference type="PANTHER" id="PTHR31001">
    <property type="entry name" value="UNCHARACTERIZED TRANSCRIPTIONAL REGULATORY PROTEIN"/>
    <property type="match status" value="1"/>
</dbReference>
<evidence type="ECO:0000313" key="6">
    <source>
        <dbReference type="EMBL" id="TFY57623.1"/>
    </source>
</evidence>
<dbReference type="GO" id="GO:0006351">
    <property type="term" value="P:DNA-templated transcription"/>
    <property type="evidence" value="ECO:0007669"/>
    <property type="project" value="InterPro"/>
</dbReference>
<keyword evidence="2" id="KW-0539">Nucleus</keyword>
<reference evidence="6 7" key="1">
    <citation type="submission" date="2019-01" db="EMBL/GenBank/DDBJ databases">
        <title>Genome sequencing of the rare red list fungi Fomitopsis rosea.</title>
        <authorList>
            <person name="Buettner E."/>
            <person name="Kellner H."/>
        </authorList>
    </citation>
    <scope>NUCLEOTIDE SEQUENCE [LARGE SCALE GENOMIC DNA]</scope>
    <source>
        <strain evidence="6 7">DSM 105464</strain>
    </source>
</reference>
<feature type="compositionally biased region" description="Pro residues" evidence="3">
    <location>
        <begin position="591"/>
        <end position="606"/>
    </location>
</feature>
<feature type="chain" id="PRO_5021505864" description="Xylanolytic transcriptional activator regulatory domain-containing protein" evidence="4">
    <location>
        <begin position="18"/>
        <end position="706"/>
    </location>
</feature>
<evidence type="ECO:0000313" key="7">
    <source>
        <dbReference type="Proteomes" id="UP000298390"/>
    </source>
</evidence>
<dbReference type="GO" id="GO:0003677">
    <property type="term" value="F:DNA binding"/>
    <property type="evidence" value="ECO:0007669"/>
    <property type="project" value="InterPro"/>
</dbReference>
<feature type="region of interest" description="Disordered" evidence="3">
    <location>
        <begin position="658"/>
        <end position="691"/>
    </location>
</feature>
<evidence type="ECO:0000256" key="4">
    <source>
        <dbReference type="SAM" id="SignalP"/>
    </source>
</evidence>
<dbReference type="STRING" id="34475.A0A4Y9Y768"/>
<dbReference type="InterPro" id="IPR050613">
    <property type="entry name" value="Sec_Metabolite_Reg"/>
</dbReference>
<evidence type="ECO:0000256" key="1">
    <source>
        <dbReference type="ARBA" id="ARBA00004123"/>
    </source>
</evidence>
<evidence type="ECO:0000259" key="5">
    <source>
        <dbReference type="SMART" id="SM00906"/>
    </source>
</evidence>
<dbReference type="Proteomes" id="UP000298390">
    <property type="component" value="Unassembled WGS sequence"/>
</dbReference>
<dbReference type="Pfam" id="PF04082">
    <property type="entry name" value="Fungal_trans"/>
    <property type="match status" value="1"/>
</dbReference>
<keyword evidence="4" id="KW-0732">Signal</keyword>
<feature type="region of interest" description="Disordered" evidence="3">
    <location>
        <begin position="384"/>
        <end position="636"/>
    </location>
</feature>
<comment type="subcellular location">
    <subcellularLocation>
        <location evidence="1">Nucleus</location>
    </subcellularLocation>
</comment>
<feature type="compositionally biased region" description="Polar residues" evidence="3">
    <location>
        <begin position="552"/>
        <end position="561"/>
    </location>
</feature>
<feature type="compositionally biased region" description="Polar residues" evidence="3">
    <location>
        <begin position="571"/>
        <end position="581"/>
    </location>
</feature>
<dbReference type="EMBL" id="SEKV01000414">
    <property type="protein sequence ID" value="TFY57623.1"/>
    <property type="molecule type" value="Genomic_DNA"/>
</dbReference>
<name>A0A4Y9Y768_9APHY</name>
<sequence>MILQLLYLLHCCPGGTSVQQGVLPLVSRVACCVTSTGTVLVGKMINVARMMGLANDPDEFPGTYSLFEAETRRRVWWDVFYYDLFVSDCMGHPPLIPDNSFTTHLPADVDEDAFGPSSLVLPGPSEGNDGADQSSAYFSLKCRLAQLVKNVKKQTFRDPLGDDPNELSIDQAALYESDVTAFLAELPPAFCLELDHDWSDPVIPTHSTPASTALLAQKCELAILANRLLMKLYLPFLKDSHTGAGKHQAVFGTLNAAHAIIYASRLLHGVWANTRPAAFDFYDFGRALFDAAVVCAHAVIQQPGGMLAGEALKGVACALDVLKTLSSDTAVVNSRADAVRVVEMMKRKAEAARASGGSNGVAAAGMKRKRDVLDNERMPAGFQFPYVGPSVSSVKAEPGRSPTKANGSTVNANDAAPDRPGRKEKKQMKEKDREGGKQAPVGIRARPSQPPNGSGRPRGASVSSNAAAPHLLPPPRHTATPGSGPSSAASSSVSHVQSLPSHPAPTLPSAHDPYAARPPQTPVQPVPVHEHMPREDYQMQFSSDDADRRRYNSTFSDSPQGPSLFDPASLSHPSPVSYSTGPSPPNYYQYAPPPGPPQSSQGPPPGYENGPQMSHPQNVAPPPMGSLPMDASTGQVGQTGLQMSTMVETRYGMQYRPEHAQPMPTHDYHPHPPPPPQGMPMSGSHAWLPPEHNAGAEMWNEYKYVG</sequence>
<evidence type="ECO:0000256" key="2">
    <source>
        <dbReference type="ARBA" id="ARBA00023242"/>
    </source>
</evidence>
<dbReference type="SMART" id="SM00906">
    <property type="entry name" value="Fungal_trans"/>
    <property type="match status" value="1"/>
</dbReference>
<organism evidence="6 7">
    <name type="scientific">Rhodofomes roseus</name>
    <dbReference type="NCBI Taxonomy" id="34475"/>
    <lineage>
        <taxon>Eukaryota</taxon>
        <taxon>Fungi</taxon>
        <taxon>Dikarya</taxon>
        <taxon>Basidiomycota</taxon>
        <taxon>Agaricomycotina</taxon>
        <taxon>Agaricomycetes</taxon>
        <taxon>Polyporales</taxon>
        <taxon>Rhodofomes</taxon>
    </lineage>
</organism>